<keyword evidence="2 8" id="KW-0690">Ribosome biogenesis</keyword>
<evidence type="ECO:0000256" key="3">
    <source>
        <dbReference type="ARBA" id="ARBA00022722"/>
    </source>
</evidence>
<evidence type="ECO:0000256" key="5">
    <source>
        <dbReference type="ARBA" id="ARBA00022759"/>
    </source>
</evidence>
<evidence type="ECO:0000256" key="2">
    <source>
        <dbReference type="ARBA" id="ARBA00022517"/>
    </source>
</evidence>
<name>A0ABV7LLI7_9GAMM</name>
<evidence type="ECO:0000256" key="1">
    <source>
        <dbReference type="ARBA" id="ARBA00010875"/>
    </source>
</evidence>
<comment type="function">
    <text evidence="8">Single strand-specific metallo-endoribonuclease involved in late-stage 70S ribosome quality control and in maturation of the 3' terminus of the 16S rRNA.</text>
</comment>
<reference evidence="10" key="1">
    <citation type="journal article" date="2019" name="Int. J. Syst. Evol. Microbiol.">
        <title>The Global Catalogue of Microorganisms (GCM) 10K type strain sequencing project: providing services to taxonomists for standard genome sequencing and annotation.</title>
        <authorList>
            <consortium name="The Broad Institute Genomics Platform"/>
            <consortium name="The Broad Institute Genome Sequencing Center for Infectious Disease"/>
            <person name="Wu L."/>
            <person name="Ma J."/>
        </authorList>
    </citation>
    <scope>NUCLEOTIDE SEQUENCE [LARGE SCALE GENOMIC DNA]</scope>
    <source>
        <strain evidence="10">CECT 7698</strain>
    </source>
</reference>
<feature type="binding site" evidence="8">
    <location>
        <position position="125"/>
    </location>
    <ligand>
        <name>Zn(2+)</name>
        <dbReference type="ChEBI" id="CHEBI:29105"/>
        <note>catalytic</note>
    </ligand>
</feature>
<dbReference type="Pfam" id="PF02130">
    <property type="entry name" value="YbeY"/>
    <property type="match status" value="1"/>
</dbReference>
<dbReference type="HAMAP" id="MF_00009">
    <property type="entry name" value="Endoribonucl_YbeY"/>
    <property type="match status" value="1"/>
</dbReference>
<accession>A0ABV7LLI7</accession>
<dbReference type="PANTHER" id="PTHR46986:SF1">
    <property type="entry name" value="ENDORIBONUCLEASE YBEY, CHLOROPLASTIC"/>
    <property type="match status" value="1"/>
</dbReference>
<dbReference type="PROSITE" id="PS01306">
    <property type="entry name" value="UPF0054"/>
    <property type="match status" value="1"/>
</dbReference>
<evidence type="ECO:0000256" key="6">
    <source>
        <dbReference type="ARBA" id="ARBA00022801"/>
    </source>
</evidence>
<dbReference type="NCBIfam" id="TIGR00043">
    <property type="entry name" value="rRNA maturation RNase YbeY"/>
    <property type="match status" value="1"/>
</dbReference>
<dbReference type="RefSeq" id="WP_386772083.1">
    <property type="nucleotide sequence ID" value="NZ_JBHRUG010000012.1"/>
</dbReference>
<keyword evidence="6 8" id="KW-0378">Hydrolase</keyword>
<gene>
    <name evidence="8 9" type="primary">ybeY</name>
    <name evidence="9" type="ORF">ACFOEV_05230</name>
</gene>
<dbReference type="InterPro" id="IPR020549">
    <property type="entry name" value="YbeY_CS"/>
</dbReference>
<proteinExistence type="inferred from homology"/>
<keyword evidence="8" id="KW-0698">rRNA processing</keyword>
<feature type="binding site" evidence="8">
    <location>
        <position position="129"/>
    </location>
    <ligand>
        <name>Zn(2+)</name>
        <dbReference type="ChEBI" id="CHEBI:29105"/>
        <note>catalytic</note>
    </ligand>
</feature>
<protein>
    <recommendedName>
        <fullName evidence="8">Endoribonuclease YbeY</fullName>
        <ecNumber evidence="8">3.1.-.-</ecNumber>
    </recommendedName>
</protein>
<keyword evidence="10" id="KW-1185">Reference proteome</keyword>
<evidence type="ECO:0000313" key="9">
    <source>
        <dbReference type="EMBL" id="MFC3283011.1"/>
    </source>
</evidence>
<evidence type="ECO:0000256" key="4">
    <source>
        <dbReference type="ARBA" id="ARBA00022723"/>
    </source>
</evidence>
<evidence type="ECO:0000256" key="8">
    <source>
        <dbReference type="HAMAP-Rule" id="MF_00009"/>
    </source>
</evidence>
<keyword evidence="7 8" id="KW-0862">Zinc</keyword>
<comment type="similarity">
    <text evidence="1 8">Belongs to the endoribonuclease YbeY family.</text>
</comment>
<dbReference type="EC" id="3.1.-.-" evidence="8"/>
<dbReference type="InterPro" id="IPR023091">
    <property type="entry name" value="MetalPrtase_cat_dom_sf_prd"/>
</dbReference>
<evidence type="ECO:0000313" key="10">
    <source>
        <dbReference type="Proteomes" id="UP001595579"/>
    </source>
</evidence>
<comment type="cofactor">
    <cofactor evidence="8">
        <name>Zn(2+)</name>
        <dbReference type="ChEBI" id="CHEBI:29105"/>
    </cofactor>
    <text evidence="8">Binds 1 zinc ion.</text>
</comment>
<keyword evidence="5 8" id="KW-0255">Endonuclease</keyword>
<dbReference type="InterPro" id="IPR002036">
    <property type="entry name" value="YbeY"/>
</dbReference>
<keyword evidence="8" id="KW-0963">Cytoplasm</keyword>
<dbReference type="EMBL" id="JBHRUG010000012">
    <property type="protein sequence ID" value="MFC3283011.1"/>
    <property type="molecule type" value="Genomic_DNA"/>
</dbReference>
<keyword evidence="3 8" id="KW-0540">Nuclease</keyword>
<dbReference type="PANTHER" id="PTHR46986">
    <property type="entry name" value="ENDORIBONUCLEASE YBEY, CHLOROPLASTIC"/>
    <property type="match status" value="1"/>
</dbReference>
<dbReference type="Gene3D" id="3.40.390.30">
    <property type="entry name" value="Metalloproteases ('zincins'), catalytic domain"/>
    <property type="match status" value="1"/>
</dbReference>
<evidence type="ECO:0000256" key="7">
    <source>
        <dbReference type="ARBA" id="ARBA00022833"/>
    </source>
</evidence>
<dbReference type="SUPFAM" id="SSF55486">
    <property type="entry name" value="Metalloproteases ('zincins'), catalytic domain"/>
    <property type="match status" value="1"/>
</dbReference>
<organism evidence="9 10">
    <name type="scientific">Litchfieldella rifensis</name>
    <dbReference type="NCBI Taxonomy" id="762643"/>
    <lineage>
        <taxon>Bacteria</taxon>
        <taxon>Pseudomonadati</taxon>
        <taxon>Pseudomonadota</taxon>
        <taxon>Gammaproteobacteria</taxon>
        <taxon>Oceanospirillales</taxon>
        <taxon>Halomonadaceae</taxon>
        <taxon>Litchfieldella</taxon>
    </lineage>
</organism>
<keyword evidence="4 8" id="KW-0479">Metal-binding</keyword>
<comment type="subcellular location">
    <subcellularLocation>
        <location evidence="8">Cytoplasm</location>
    </subcellularLocation>
</comment>
<comment type="caution">
    <text evidence="9">The sequence shown here is derived from an EMBL/GenBank/DDBJ whole genome shotgun (WGS) entry which is preliminary data.</text>
</comment>
<feature type="binding site" evidence="8">
    <location>
        <position position="135"/>
    </location>
    <ligand>
        <name>Zn(2+)</name>
        <dbReference type="ChEBI" id="CHEBI:29105"/>
        <note>catalytic</note>
    </ligand>
</feature>
<sequence length="177" mass="20159">MGDGPSPLPIVIDRQIALSNADETRALPARDTLARWVAEVLRRHPEEKRHELTVRFVDSEESRTLNRDYRGKDRPTNVLSFSFDAPAGIELPLLGDLVICHEVVVREAHEQDKSLVAHYAHMVVHGTLHLLGYDHIEESEAERMERLEREILASFGINDPYLLTPRPLDSEDKRPDA</sequence>
<dbReference type="Proteomes" id="UP001595579">
    <property type="component" value="Unassembled WGS sequence"/>
</dbReference>